<dbReference type="SUPFAM" id="SSF57756">
    <property type="entry name" value="Retrovirus zinc finger-like domains"/>
    <property type="match status" value="1"/>
</dbReference>
<name>A0A699J920_TANCI</name>
<feature type="region of interest" description="Disordered" evidence="1">
    <location>
        <begin position="138"/>
        <end position="159"/>
    </location>
</feature>
<dbReference type="AlphaFoldDB" id="A0A699J920"/>
<feature type="region of interest" description="Disordered" evidence="1">
    <location>
        <begin position="19"/>
        <end position="38"/>
    </location>
</feature>
<sequence>MGDMRREVGDMQAELLALQEQPKRARLPREDARVPDHQDALKDADSEVKKLEIEMWNLKVKGNDVSIYTKRFQELTLICTKFVANETEKIDKYISGLTNKIYGNFKSSKPKTLDETIELANDFMDQKICTYAERQTNKRKANDLSKNNHGPQQQPAKRQNVTKAYNMGSGEKKPYGGNFPKAIPKGSDCFECGALGHFKRDFPKLKSKDRGNVNAQGWVYAIGNAERNGNASRDPDSNVITDNDEKESRLTIISCSKAQEYMTKGGQIFWHRYPPKRMRTSRKESNSMTYQSSETFLKCFLTTCWVFLQLDQ</sequence>
<comment type="caution">
    <text evidence="2">The sequence shown here is derived from an EMBL/GenBank/DDBJ whole genome shotgun (WGS) entry which is preliminary data.</text>
</comment>
<evidence type="ECO:0000256" key="1">
    <source>
        <dbReference type="SAM" id="MobiDB-lite"/>
    </source>
</evidence>
<dbReference type="InterPro" id="IPR036875">
    <property type="entry name" value="Znf_CCHC_sf"/>
</dbReference>
<feature type="compositionally biased region" description="Polar residues" evidence="1">
    <location>
        <begin position="144"/>
        <end position="159"/>
    </location>
</feature>
<dbReference type="EMBL" id="BKCJ010381028">
    <property type="protein sequence ID" value="GFA17775.1"/>
    <property type="molecule type" value="Genomic_DNA"/>
</dbReference>
<accession>A0A699J920</accession>
<reference evidence="2" key="1">
    <citation type="journal article" date="2019" name="Sci. Rep.">
        <title>Draft genome of Tanacetum cinerariifolium, the natural source of mosquito coil.</title>
        <authorList>
            <person name="Yamashiro T."/>
            <person name="Shiraishi A."/>
            <person name="Satake H."/>
            <person name="Nakayama K."/>
        </authorList>
    </citation>
    <scope>NUCLEOTIDE SEQUENCE</scope>
</reference>
<organism evidence="2">
    <name type="scientific">Tanacetum cinerariifolium</name>
    <name type="common">Dalmatian daisy</name>
    <name type="synonym">Chrysanthemum cinerariifolium</name>
    <dbReference type="NCBI Taxonomy" id="118510"/>
    <lineage>
        <taxon>Eukaryota</taxon>
        <taxon>Viridiplantae</taxon>
        <taxon>Streptophyta</taxon>
        <taxon>Embryophyta</taxon>
        <taxon>Tracheophyta</taxon>
        <taxon>Spermatophyta</taxon>
        <taxon>Magnoliopsida</taxon>
        <taxon>eudicotyledons</taxon>
        <taxon>Gunneridae</taxon>
        <taxon>Pentapetalae</taxon>
        <taxon>asterids</taxon>
        <taxon>campanulids</taxon>
        <taxon>Asterales</taxon>
        <taxon>Asteraceae</taxon>
        <taxon>Asteroideae</taxon>
        <taxon>Anthemideae</taxon>
        <taxon>Anthemidinae</taxon>
        <taxon>Tanacetum</taxon>
    </lineage>
</organism>
<dbReference type="GO" id="GO:0003676">
    <property type="term" value="F:nucleic acid binding"/>
    <property type="evidence" value="ECO:0007669"/>
    <property type="project" value="InterPro"/>
</dbReference>
<evidence type="ECO:0008006" key="3">
    <source>
        <dbReference type="Google" id="ProtNLM"/>
    </source>
</evidence>
<dbReference type="GO" id="GO:0008270">
    <property type="term" value="F:zinc ion binding"/>
    <property type="evidence" value="ECO:0007669"/>
    <property type="project" value="InterPro"/>
</dbReference>
<feature type="compositionally biased region" description="Basic and acidic residues" evidence="1">
    <location>
        <begin position="21"/>
        <end position="38"/>
    </location>
</feature>
<protein>
    <recommendedName>
        <fullName evidence="3">CCHC-type domain-containing protein</fullName>
    </recommendedName>
</protein>
<gene>
    <name evidence="2" type="ORF">Tci_589747</name>
</gene>
<proteinExistence type="predicted"/>
<evidence type="ECO:0000313" key="2">
    <source>
        <dbReference type="EMBL" id="GFA17775.1"/>
    </source>
</evidence>